<evidence type="ECO:0000313" key="5">
    <source>
        <dbReference type="Proteomes" id="UP000886842"/>
    </source>
</evidence>
<dbReference type="SUPFAM" id="SSF52499">
    <property type="entry name" value="Isochorismatase-like hydrolases"/>
    <property type="match status" value="1"/>
</dbReference>
<evidence type="ECO:0000259" key="3">
    <source>
        <dbReference type="Pfam" id="PF00857"/>
    </source>
</evidence>
<dbReference type="EMBL" id="DVLP01000435">
    <property type="protein sequence ID" value="HIT76892.1"/>
    <property type="molecule type" value="Genomic_DNA"/>
</dbReference>
<comment type="caution">
    <text evidence="4">The sequence shown here is derived from an EMBL/GenBank/DDBJ whole genome shotgun (WGS) entry which is preliminary data.</text>
</comment>
<evidence type="ECO:0000256" key="2">
    <source>
        <dbReference type="SAM" id="MobiDB-lite"/>
    </source>
</evidence>
<reference evidence="4" key="1">
    <citation type="submission" date="2020-10" db="EMBL/GenBank/DDBJ databases">
        <authorList>
            <person name="Gilroy R."/>
        </authorList>
    </citation>
    <scope>NUCLEOTIDE SEQUENCE</scope>
    <source>
        <strain evidence="4">ChiGjej1B1-24693</strain>
    </source>
</reference>
<dbReference type="InterPro" id="IPR050272">
    <property type="entry name" value="Isochorismatase-like_hydrls"/>
</dbReference>
<protein>
    <submittedName>
        <fullName evidence="4">Isochorismatase family protein</fullName>
    </submittedName>
</protein>
<gene>
    <name evidence="4" type="ORF">IAA98_15035</name>
</gene>
<feature type="domain" description="Isochorismatase-like" evidence="3">
    <location>
        <begin position="10"/>
        <end position="183"/>
    </location>
</feature>
<dbReference type="PANTHER" id="PTHR43540:SF6">
    <property type="entry name" value="ISOCHORISMATASE-LIKE DOMAIN-CONTAINING PROTEIN"/>
    <property type="match status" value="1"/>
</dbReference>
<keyword evidence="1" id="KW-0378">Hydrolase</keyword>
<organism evidence="4 5">
    <name type="scientific">Candidatus Avipropionibacterium avicola</name>
    <dbReference type="NCBI Taxonomy" id="2840701"/>
    <lineage>
        <taxon>Bacteria</taxon>
        <taxon>Bacillati</taxon>
        <taxon>Actinomycetota</taxon>
        <taxon>Actinomycetes</taxon>
        <taxon>Propionibacteriales</taxon>
        <taxon>Propionibacteriaceae</taxon>
        <taxon>Propionibacteriaceae incertae sedis</taxon>
        <taxon>Candidatus Avipropionibacterium</taxon>
    </lineage>
</organism>
<reference evidence="4" key="2">
    <citation type="journal article" date="2021" name="PeerJ">
        <title>Extensive microbial diversity within the chicken gut microbiome revealed by metagenomics and culture.</title>
        <authorList>
            <person name="Gilroy R."/>
            <person name="Ravi A."/>
            <person name="Getino M."/>
            <person name="Pursley I."/>
            <person name="Horton D.L."/>
            <person name="Alikhan N.F."/>
            <person name="Baker D."/>
            <person name="Gharbi K."/>
            <person name="Hall N."/>
            <person name="Watson M."/>
            <person name="Adriaenssens E.M."/>
            <person name="Foster-Nyarko E."/>
            <person name="Jarju S."/>
            <person name="Secka A."/>
            <person name="Antonio M."/>
            <person name="Oren A."/>
            <person name="Chaudhuri R.R."/>
            <person name="La Ragione R."/>
            <person name="Hildebrand F."/>
            <person name="Pallen M.J."/>
        </authorList>
    </citation>
    <scope>NUCLEOTIDE SEQUENCE</scope>
    <source>
        <strain evidence="4">ChiGjej1B1-24693</strain>
    </source>
</reference>
<evidence type="ECO:0000313" key="4">
    <source>
        <dbReference type="EMBL" id="HIT76892.1"/>
    </source>
</evidence>
<sequence length="230" mass="24476">MSDTPTPRRALVLVDVQLEYVTGRLTIDPPVLDAAMARIMDLIEVAEQQQVPIVVVRHESPAAAPLLAAGSPGAQLHPEVVRRRRPGWLELTKRWASVLDDTDLADWCARNSIDTLSLVGFMANNCLLATAAGAAPYGLAVEVVSDATATLGLRNAHGSVGDAQLHQALMVLLHSNFAAVSDSATWAEAVRRRVPTPRSSLLASIPDPAGSGGSDQDGRDRQRGRRAEVG</sequence>
<dbReference type="AlphaFoldDB" id="A0A9D1KPJ0"/>
<dbReference type="Proteomes" id="UP000886842">
    <property type="component" value="Unassembled WGS sequence"/>
</dbReference>
<dbReference type="Gene3D" id="3.40.50.850">
    <property type="entry name" value="Isochorismatase-like"/>
    <property type="match status" value="1"/>
</dbReference>
<dbReference type="InterPro" id="IPR036380">
    <property type="entry name" value="Isochorismatase-like_sf"/>
</dbReference>
<dbReference type="InterPro" id="IPR000868">
    <property type="entry name" value="Isochorismatase-like_dom"/>
</dbReference>
<feature type="compositionally biased region" description="Basic and acidic residues" evidence="2">
    <location>
        <begin position="216"/>
        <end position="230"/>
    </location>
</feature>
<dbReference type="Pfam" id="PF00857">
    <property type="entry name" value="Isochorismatase"/>
    <property type="match status" value="1"/>
</dbReference>
<proteinExistence type="predicted"/>
<evidence type="ECO:0000256" key="1">
    <source>
        <dbReference type="ARBA" id="ARBA00022801"/>
    </source>
</evidence>
<accession>A0A9D1KPJ0</accession>
<feature type="region of interest" description="Disordered" evidence="2">
    <location>
        <begin position="193"/>
        <end position="230"/>
    </location>
</feature>
<dbReference type="PANTHER" id="PTHR43540">
    <property type="entry name" value="PEROXYUREIDOACRYLATE/UREIDOACRYLATE AMIDOHYDROLASE-RELATED"/>
    <property type="match status" value="1"/>
</dbReference>
<dbReference type="GO" id="GO:0016787">
    <property type="term" value="F:hydrolase activity"/>
    <property type="evidence" value="ECO:0007669"/>
    <property type="project" value="UniProtKB-KW"/>
</dbReference>
<name>A0A9D1KPJ0_9ACTN</name>